<comment type="similarity">
    <text evidence="3">Belongs to the ATPase gamma chain family.</text>
</comment>
<name>A0A7U4PBP4_9BURK</name>
<dbReference type="AlphaFoldDB" id="A0A7U4PBP4"/>
<dbReference type="SUPFAM" id="SSF52943">
    <property type="entry name" value="ATP synthase (F1-ATPase), gamma subunit"/>
    <property type="match status" value="1"/>
</dbReference>
<keyword evidence="6" id="KW-0406">Ion transport</keyword>
<evidence type="ECO:0000256" key="5">
    <source>
        <dbReference type="ARBA" id="ARBA00022781"/>
    </source>
</evidence>
<evidence type="ECO:0000256" key="4">
    <source>
        <dbReference type="ARBA" id="ARBA00022448"/>
    </source>
</evidence>
<dbReference type="PRINTS" id="PR00126">
    <property type="entry name" value="ATPASEGAMMA"/>
</dbReference>
<dbReference type="GO" id="GO:0045259">
    <property type="term" value="C:proton-transporting ATP synthase complex"/>
    <property type="evidence" value="ECO:0007669"/>
    <property type="project" value="UniProtKB-KW"/>
</dbReference>
<comment type="subcellular location">
    <subcellularLocation>
        <location evidence="2">Membrane</location>
        <topology evidence="2">Peripheral membrane protein</topology>
    </subcellularLocation>
</comment>
<evidence type="ECO:0000256" key="2">
    <source>
        <dbReference type="ARBA" id="ARBA00004170"/>
    </source>
</evidence>
<evidence type="ECO:0000256" key="1">
    <source>
        <dbReference type="ARBA" id="ARBA00003456"/>
    </source>
</evidence>
<dbReference type="RefSeq" id="WP_006028063.1">
    <property type="nucleotide sequence ID" value="NZ_CM003627.1"/>
</dbReference>
<dbReference type="Pfam" id="PF00231">
    <property type="entry name" value="ATP-synt"/>
    <property type="match status" value="1"/>
</dbReference>
<keyword evidence="8" id="KW-0139">CF(1)</keyword>
<evidence type="ECO:0000256" key="7">
    <source>
        <dbReference type="ARBA" id="ARBA00023136"/>
    </source>
</evidence>
<protein>
    <submittedName>
        <fullName evidence="10">F0F1 ATP synthase subunit gamma</fullName>
    </submittedName>
</protein>
<evidence type="ECO:0000256" key="8">
    <source>
        <dbReference type="ARBA" id="ARBA00023196"/>
    </source>
</evidence>
<comment type="function">
    <text evidence="1">Produces ATP from ADP in the presence of a proton gradient across the membrane. The gamma chain is believed to be important in regulating ATPase activity and the flow of protons through the CF(0) complex.</text>
</comment>
<dbReference type="Gene3D" id="1.10.287.80">
    <property type="entry name" value="ATP synthase, gamma subunit, helix hairpin domain"/>
    <property type="match status" value="1"/>
</dbReference>
<keyword evidence="7" id="KW-0472">Membrane</keyword>
<dbReference type="Proteomes" id="UP000594943">
    <property type="component" value="Chromosome 2"/>
</dbReference>
<evidence type="ECO:0000256" key="6">
    <source>
        <dbReference type="ARBA" id="ARBA00023065"/>
    </source>
</evidence>
<keyword evidence="4" id="KW-0813">Transport</keyword>
<evidence type="ECO:0000256" key="3">
    <source>
        <dbReference type="ARBA" id="ARBA00007681"/>
    </source>
</evidence>
<accession>A0A7T2U596</accession>
<keyword evidence="9" id="KW-0066">ATP synthesis</keyword>
<proteinExistence type="inferred from homology"/>
<dbReference type="InterPro" id="IPR000131">
    <property type="entry name" value="ATP_synth_F1_gsu"/>
</dbReference>
<evidence type="ECO:0000256" key="9">
    <source>
        <dbReference type="ARBA" id="ARBA00023310"/>
    </source>
</evidence>
<evidence type="ECO:0000313" key="10">
    <source>
        <dbReference type="EMBL" id="QPS45921.1"/>
    </source>
</evidence>
<dbReference type="EMBL" id="CP065687">
    <property type="protein sequence ID" value="QPS45921.1"/>
    <property type="molecule type" value="Genomic_DNA"/>
</dbReference>
<gene>
    <name evidence="10" type="ORF">I6G56_27725</name>
</gene>
<dbReference type="KEGG" id="bhg:I6G56_27725"/>
<reference evidence="10 11" key="1">
    <citation type="submission" date="2020-12" db="EMBL/GenBank/DDBJ databases">
        <title>FDA dAtabase for Regulatory Grade micrObial Sequences (FDA-ARGOS): Supporting development and validation of Infectious Disease Dx tests.</title>
        <authorList>
            <person name="Nelson B."/>
            <person name="Plummer A."/>
            <person name="Tallon L."/>
            <person name="Sadzewicz L."/>
            <person name="Zhao X."/>
            <person name="Boylan J."/>
            <person name="Ott S."/>
            <person name="Bowen H."/>
            <person name="Vavikolanu K."/>
            <person name="Mehta A."/>
            <person name="Aluvathingal J."/>
            <person name="Nadendla S."/>
            <person name="Myers T."/>
            <person name="Yan Y."/>
            <person name="Sichtig H."/>
        </authorList>
    </citation>
    <scope>NUCLEOTIDE SEQUENCE [LARGE SCALE GENOMIC DNA]</scope>
    <source>
        <strain evidence="10 11">FDAARGOS_899</strain>
    </source>
</reference>
<organism evidence="10 11">
    <name type="scientific">Burkholderia humptydooensis</name>
    <dbReference type="NCBI Taxonomy" id="430531"/>
    <lineage>
        <taxon>Bacteria</taxon>
        <taxon>Pseudomonadati</taxon>
        <taxon>Pseudomonadota</taxon>
        <taxon>Betaproteobacteria</taxon>
        <taxon>Burkholderiales</taxon>
        <taxon>Burkholderiaceae</taxon>
        <taxon>Burkholderia</taxon>
        <taxon>pseudomallei group</taxon>
    </lineage>
</organism>
<accession>A0A7U4PBP4</accession>
<dbReference type="InterPro" id="IPR035968">
    <property type="entry name" value="ATP_synth_F1_ATPase_gsu"/>
</dbReference>
<evidence type="ECO:0000313" key="11">
    <source>
        <dbReference type="Proteomes" id="UP000594943"/>
    </source>
</evidence>
<keyword evidence="5" id="KW-0375">Hydrogen ion transport</keyword>
<dbReference type="GO" id="GO:0046933">
    <property type="term" value="F:proton-transporting ATP synthase activity, rotational mechanism"/>
    <property type="evidence" value="ECO:0007669"/>
    <property type="project" value="InterPro"/>
</dbReference>
<dbReference type="Gene3D" id="3.40.1380.10">
    <property type="match status" value="1"/>
</dbReference>
<sequence length="284" mass="29838">MSDKLAAIEARTDTARQLQTVIGAMQGVAAARAHEAQQRLPGIRASAATVGAAIGDALAAGAPSREAAASQSRGGAPRARLVVVLCSEQGFVGAYNAQLIDYAMRPGADAAREYMMVGSRGAMLADAGGVPLVWRTPMAAHADDVVHLANRITDALYAHLAKRGAQPVSIVHAMPGGAQRLDVSERRLLPFDYARFDTAPRAQPPLVHLPPAALLAELAQAYVFVELCEAAMLAFAAENEARTRAMIAARESVGRALGELLQAYRIARQDEITADIVELAASAL</sequence>